<feature type="compositionally biased region" description="Acidic residues" evidence="1">
    <location>
        <begin position="295"/>
        <end position="305"/>
    </location>
</feature>
<feature type="compositionally biased region" description="Basic and acidic residues" evidence="1">
    <location>
        <begin position="179"/>
        <end position="189"/>
    </location>
</feature>
<dbReference type="Gene3D" id="3.90.226.10">
    <property type="entry name" value="2-enoyl-CoA Hydratase, Chain A, domain 1"/>
    <property type="match status" value="1"/>
</dbReference>
<evidence type="ECO:0000256" key="1">
    <source>
        <dbReference type="SAM" id="MobiDB-lite"/>
    </source>
</evidence>
<dbReference type="SUPFAM" id="SSF52096">
    <property type="entry name" value="ClpP/crotonase"/>
    <property type="match status" value="1"/>
</dbReference>
<feature type="compositionally biased region" description="Basic and acidic residues" evidence="1">
    <location>
        <begin position="725"/>
        <end position="752"/>
    </location>
</feature>
<evidence type="ECO:0000313" key="3">
    <source>
        <dbReference type="Proteomes" id="UP000292052"/>
    </source>
</evidence>
<feature type="compositionally biased region" description="Basic and acidic residues" evidence="1">
    <location>
        <begin position="829"/>
        <end position="840"/>
    </location>
</feature>
<feature type="region of interest" description="Disordered" evidence="1">
    <location>
        <begin position="294"/>
        <end position="321"/>
    </location>
</feature>
<feature type="region of interest" description="Disordered" evidence="1">
    <location>
        <begin position="407"/>
        <end position="437"/>
    </location>
</feature>
<comment type="caution">
    <text evidence="2">The sequence shown here is derived from an EMBL/GenBank/DDBJ whole genome shotgun (WGS) entry which is preliminary data.</text>
</comment>
<feature type="region of interest" description="Disordered" evidence="1">
    <location>
        <begin position="598"/>
        <end position="634"/>
    </location>
</feature>
<name>A0A482WDJ0_ASBVE</name>
<keyword evidence="3" id="KW-1185">Reference proteome</keyword>
<feature type="compositionally biased region" description="Polar residues" evidence="1">
    <location>
        <begin position="1"/>
        <end position="15"/>
    </location>
</feature>
<feature type="region of interest" description="Disordered" evidence="1">
    <location>
        <begin position="1"/>
        <end position="105"/>
    </location>
</feature>
<dbReference type="PANTHER" id="PTHR43684">
    <property type="match status" value="1"/>
</dbReference>
<sequence length="1107" mass="123394">METSVETASEINSIDASAELPPKEEPVDREVEVVTPPVSESIPELMQSEKSGTSDKELSWEKIAAEFTEDEEEDVKPPEKQTPDAQPEPETSPNPTSNTQISIEVQDKTVHEEIVEETVIVSKSVTESSEKTVETVNVESEPVKEVVEELSASEQVVDSEPVKENVEPVSEVIELSEDDSIKEAPVLEKEPEEPPSEAPAEEVVEKESLVKITELKPGETPAIIDPADEVEYTVIEADDVETNEIIEEHLAQTNTETVVIINPDHSQTEITIEQVDESDKNDVDEVYLVAKDNEVALDDPSEEHEPEGKDVKPKKQRGRKPIADIPLHVLGRDITKPTEGVSNGGRSMPKPRLGVKVPYRNLTSQIVSKEEIEKEIMERFKLKQEQNTTSSGDILFARKLTQRLAKKLIPSERDKSHKPSESTSSVANQKEPQLDAEIKNNSDLIAILEGEGDDIQLTKQQEPSEPSKEPMDKISEKEIALQQLKELPVAKNKFFKNRSEEEKKPQIQPVKLQPKAEWTPVKTAEKKNQEVEPRLKTGMVIKTYTRKRKSSDLETILPPKKSVMVATTIKSEDGPPTNVYITKSSRVIKRKVIWDPDEIPAKSPIRSPKSEGTPVKSPIKSPKSETPVAKPVEKNIEKKIPVPVKKIVSKSPPPKKPKRLTEVDKLLMDEGAVNMLYDVKTNDDATPLKKKNNNKSMISLDKAHKELMSKTNVIKNDLQQNTNKDVQKSLRKKEVATPSPPKKEAPSPRKEAVPVAVTRKKSKDSARSSVHSPPASPTYNAAEASRIIRRHSSSSFSSNDEVDEENGEERVTRRKSSVAMESPKKKMKKTVEAKPAKEVAKNNNNTVTENKDKSFSQYKSFTATRKNKLVSIKLSKVNSKHYFTDQVLKELTGCLKELGKDDECHVVSLTSDSNDSFCHGLDYRFLVADDENVRKKKATELSSLVKEFLRCLLNFPKVLVAGIQGDCVGLGVTMLPLFDMVVASDTSTFSTPYARLGCIPEAGFLLTVPHLGSHGLASELLYTSQVVKADDAFRRGLVTRLCWPEKYHEEFNGLLSLVANQPRENIVATKQQLRSHLVQSTEASISSATKALVEHWTSPECQRIFLK</sequence>
<reference evidence="2 3" key="1">
    <citation type="submission" date="2017-03" db="EMBL/GenBank/DDBJ databases">
        <title>Genome of the blue death feigning beetle - Asbolus verrucosus.</title>
        <authorList>
            <person name="Rider S.D."/>
        </authorList>
    </citation>
    <scope>NUCLEOTIDE SEQUENCE [LARGE SCALE GENOMIC DNA]</scope>
    <source>
        <strain evidence="2">Butters</strain>
        <tissue evidence="2">Head and leg muscle</tissue>
    </source>
</reference>
<dbReference type="STRING" id="1661398.A0A482WDJ0"/>
<feature type="compositionally biased region" description="Polar residues" evidence="1">
    <location>
        <begin position="709"/>
        <end position="724"/>
    </location>
</feature>
<dbReference type="CDD" id="cd06558">
    <property type="entry name" value="crotonase-like"/>
    <property type="match status" value="1"/>
</dbReference>
<gene>
    <name evidence="2" type="ORF">BDFB_006974</name>
</gene>
<feature type="compositionally biased region" description="Low complexity" evidence="1">
    <location>
        <begin position="33"/>
        <end position="44"/>
    </location>
</feature>
<dbReference type="AlphaFoldDB" id="A0A482WDJ0"/>
<feature type="region of interest" description="Disordered" evidence="1">
    <location>
        <begin position="680"/>
        <end position="851"/>
    </location>
</feature>
<feature type="region of interest" description="Disordered" evidence="1">
    <location>
        <begin position="450"/>
        <end position="472"/>
    </location>
</feature>
<feature type="compositionally biased region" description="Basic and acidic residues" evidence="1">
    <location>
        <begin position="409"/>
        <end position="420"/>
    </location>
</feature>
<dbReference type="EMBL" id="QDEB01000047">
    <property type="protein sequence ID" value="RZC43331.1"/>
    <property type="molecule type" value="Genomic_DNA"/>
</dbReference>
<dbReference type="PANTHER" id="PTHR43684:SF13">
    <property type="entry name" value="CHROMODOMAIN Y-LIKE PROTEIN"/>
    <property type="match status" value="1"/>
</dbReference>
<evidence type="ECO:0000313" key="2">
    <source>
        <dbReference type="EMBL" id="RZC43331.1"/>
    </source>
</evidence>
<feature type="compositionally biased region" description="Polar residues" evidence="1">
    <location>
        <begin position="89"/>
        <end position="103"/>
    </location>
</feature>
<feature type="compositionally biased region" description="Basic and acidic residues" evidence="1">
    <location>
        <begin position="21"/>
        <end position="32"/>
    </location>
</feature>
<feature type="compositionally biased region" description="Polar residues" evidence="1">
    <location>
        <begin position="421"/>
        <end position="431"/>
    </location>
</feature>
<dbReference type="Pfam" id="PF00378">
    <property type="entry name" value="ECH_1"/>
    <property type="match status" value="1"/>
</dbReference>
<protein>
    <submittedName>
        <fullName evidence="2">Neurofilament heavy polypeptide</fullName>
    </submittedName>
</protein>
<dbReference type="InterPro" id="IPR051053">
    <property type="entry name" value="ECH/Chromodomain_protein"/>
</dbReference>
<feature type="region of interest" description="Disordered" evidence="1">
    <location>
        <begin position="335"/>
        <end position="354"/>
    </location>
</feature>
<accession>A0A482WDJ0</accession>
<dbReference type="OrthoDB" id="6357915at2759"/>
<feature type="compositionally biased region" description="Acidic residues" evidence="1">
    <location>
        <begin position="190"/>
        <end position="202"/>
    </location>
</feature>
<organism evidence="2 3">
    <name type="scientific">Asbolus verrucosus</name>
    <name type="common">Desert ironclad beetle</name>
    <dbReference type="NCBI Taxonomy" id="1661398"/>
    <lineage>
        <taxon>Eukaryota</taxon>
        <taxon>Metazoa</taxon>
        <taxon>Ecdysozoa</taxon>
        <taxon>Arthropoda</taxon>
        <taxon>Hexapoda</taxon>
        <taxon>Insecta</taxon>
        <taxon>Pterygota</taxon>
        <taxon>Neoptera</taxon>
        <taxon>Endopterygota</taxon>
        <taxon>Coleoptera</taxon>
        <taxon>Polyphaga</taxon>
        <taxon>Cucujiformia</taxon>
        <taxon>Tenebrionidae</taxon>
        <taxon>Pimeliinae</taxon>
        <taxon>Asbolus</taxon>
    </lineage>
</organism>
<feature type="region of interest" description="Disordered" evidence="1">
    <location>
        <begin position="175"/>
        <end position="204"/>
    </location>
</feature>
<dbReference type="Proteomes" id="UP000292052">
    <property type="component" value="Unassembled WGS sequence"/>
</dbReference>
<dbReference type="InterPro" id="IPR001753">
    <property type="entry name" value="Enoyl-CoA_hydra/iso"/>
</dbReference>
<feature type="compositionally biased region" description="Basic and acidic residues" evidence="1">
    <location>
        <begin position="52"/>
        <end position="64"/>
    </location>
</feature>
<proteinExistence type="predicted"/>
<dbReference type="InterPro" id="IPR029045">
    <property type="entry name" value="ClpP/crotonase-like_dom_sf"/>
</dbReference>